<evidence type="ECO:0000256" key="11">
    <source>
        <dbReference type="SAM" id="Phobius"/>
    </source>
</evidence>
<name>A0A7T7KMG2_9HYPH</name>
<keyword evidence="10" id="KW-0175">Coiled coil</keyword>
<keyword evidence="5 11" id="KW-1133">Transmembrane helix</keyword>
<keyword evidence="8 11" id="KW-0472">Membrane</keyword>
<dbReference type="PANTHER" id="PTHR10110">
    <property type="entry name" value="SODIUM/HYDROGEN EXCHANGER"/>
    <property type="match status" value="1"/>
</dbReference>
<feature type="transmembrane region" description="Helical" evidence="11">
    <location>
        <begin position="6"/>
        <end position="24"/>
    </location>
</feature>
<protein>
    <submittedName>
        <fullName evidence="13">Cation:proton antiporter</fullName>
    </submittedName>
</protein>
<evidence type="ECO:0000259" key="12">
    <source>
        <dbReference type="PROSITE" id="PS50042"/>
    </source>
</evidence>
<dbReference type="GO" id="GO:0051453">
    <property type="term" value="P:regulation of intracellular pH"/>
    <property type="evidence" value="ECO:0007669"/>
    <property type="project" value="TreeGrafter"/>
</dbReference>
<evidence type="ECO:0000313" key="14">
    <source>
        <dbReference type="Proteomes" id="UP000596083"/>
    </source>
</evidence>
<dbReference type="InterPro" id="IPR014710">
    <property type="entry name" value="RmlC-like_jellyroll"/>
</dbReference>
<feature type="coiled-coil region" evidence="10">
    <location>
        <begin position="606"/>
        <end position="640"/>
    </location>
</feature>
<dbReference type="Gene3D" id="2.60.120.10">
    <property type="entry name" value="Jelly Rolls"/>
    <property type="match status" value="1"/>
</dbReference>
<feature type="transmembrane region" description="Helical" evidence="11">
    <location>
        <begin position="391"/>
        <end position="415"/>
    </location>
</feature>
<evidence type="ECO:0000256" key="7">
    <source>
        <dbReference type="ARBA" id="ARBA00023065"/>
    </source>
</evidence>
<dbReference type="InterPro" id="IPR006153">
    <property type="entry name" value="Cation/H_exchanger_TM"/>
</dbReference>
<dbReference type="GO" id="GO:0015385">
    <property type="term" value="F:sodium:proton antiporter activity"/>
    <property type="evidence" value="ECO:0007669"/>
    <property type="project" value="InterPro"/>
</dbReference>
<reference evidence="13 14" key="1">
    <citation type="submission" date="2020-12" db="EMBL/GenBank/DDBJ databases">
        <authorList>
            <person name="Zheng R.K."/>
            <person name="Sun C.M."/>
        </authorList>
    </citation>
    <scope>NUCLEOTIDE SEQUENCE [LARGE SCALE GENOMIC DNA]</scope>
    <source>
        <strain evidence="13 14">ZRK001</strain>
    </source>
</reference>
<evidence type="ECO:0000256" key="10">
    <source>
        <dbReference type="SAM" id="Coils"/>
    </source>
</evidence>
<feature type="transmembrane region" description="Helical" evidence="11">
    <location>
        <begin position="288"/>
        <end position="307"/>
    </location>
</feature>
<keyword evidence="7" id="KW-0406">Ion transport</keyword>
<keyword evidence="6" id="KW-0915">Sodium</keyword>
<feature type="transmembrane region" description="Helical" evidence="11">
    <location>
        <begin position="70"/>
        <end position="89"/>
    </location>
</feature>
<keyword evidence="4 11" id="KW-0812">Transmembrane</keyword>
<sequence length="864" mass="95377">MELAILVAIAAGIFAVIGLSEPLAARLRLPFSVILAAMGIGIGIAATFFWQTSLTNALNPLALGILNLPIRASFFLNVFLPLLVFQVALNIDIRRMLDDWVPILVLAVLAVFVAMLAVGFALYPVAGLPLAACLLVGAIVSTTDPSAVVSIFKATPSPQRLARIVEGESLLNDAAAIALFSLFLGFVTVNVANPKIGPALVTFPWIAGVGGLIGIAAGRFAVEVIARMPDFPRGQISVSVAVPLLTYLLAEQFSASGVIAVVAAGLTINLHMTARFTPALNLQMRDTWDLIAHWAGSLIFILAAILIPKLLSDFVLYDLFLIAVVVIAALVARALILFGVLPVLAYFRLSPKMERPYSVAILWGGLRGAVTLALALAVTENRYVPQDIKHQVGLIATGFTLFTLIVQGTTLRWIIRRLKLDRLSPLDVALSNQVIAVALQSVRERVSETARDLGLTREIVRDEAKRFAERVDAAVEETDATERLQDRDRITLGLVALAAHERDSILEGYRDQIISADLAERLVIGADMIIEATRTGGRAGYRAASRRVYATNLRFRVATLLHNYLGIARPLASLLEDRFDVLVSYSLVLPRLELFIDERIRRIHGRRVAELLHELLNRRLEEARRELETLRLQFPGYAEELERRLIRRTTLQLEEGEYEALVEDGLIGPELRATLGADIDRRRAQLKGRPVLDLKRQKRVTVEGFAAFADFSERERKLLRKKIRIVYAAPGQHILRKESSAREVWFIAAGTVTVVTDGVKLRLTEGDLFGQFAVLAKRRRPIQVTAVTDCTLLTLDEHTFRTFMAREGAFRTAVIRSAAERGVIIPPETFDRPADEQTAEIRAILVKSGSLKPRPRRRFYQSGF</sequence>
<dbReference type="SUPFAM" id="SSF51206">
    <property type="entry name" value="cAMP-binding domain-like"/>
    <property type="match status" value="1"/>
</dbReference>
<dbReference type="CDD" id="cd00038">
    <property type="entry name" value="CAP_ED"/>
    <property type="match status" value="1"/>
</dbReference>
<dbReference type="Gene3D" id="6.10.140.1330">
    <property type="match status" value="1"/>
</dbReference>
<feature type="domain" description="Cyclic nucleotide-binding" evidence="12">
    <location>
        <begin position="707"/>
        <end position="821"/>
    </location>
</feature>
<evidence type="ECO:0000256" key="4">
    <source>
        <dbReference type="ARBA" id="ARBA00022692"/>
    </source>
</evidence>
<dbReference type="GO" id="GO:0015386">
    <property type="term" value="F:potassium:proton antiporter activity"/>
    <property type="evidence" value="ECO:0007669"/>
    <property type="project" value="TreeGrafter"/>
</dbReference>
<comment type="subcellular location">
    <subcellularLocation>
        <location evidence="1">Cell membrane</location>
        <topology evidence="1">Multi-pass membrane protein</topology>
    </subcellularLocation>
</comment>
<accession>A0A7T7KMG2</accession>
<dbReference type="AlphaFoldDB" id="A0A7T7KMG2"/>
<feature type="transmembrane region" description="Helical" evidence="11">
    <location>
        <begin position="101"/>
        <end position="123"/>
    </location>
</feature>
<feature type="transmembrane region" description="Helical" evidence="11">
    <location>
        <begin position="319"/>
        <end position="347"/>
    </location>
</feature>
<dbReference type="KEGG" id="mlut:JET14_05900"/>
<dbReference type="InterPro" id="IPR018490">
    <property type="entry name" value="cNMP-bd_dom_sf"/>
</dbReference>
<dbReference type="InterPro" id="IPR018422">
    <property type="entry name" value="Cation/H_exchanger_CPA1"/>
</dbReference>
<organism evidence="13 14">
    <name type="scientific">Martelella lutilitoris</name>
    <dbReference type="NCBI Taxonomy" id="2583532"/>
    <lineage>
        <taxon>Bacteria</taxon>
        <taxon>Pseudomonadati</taxon>
        <taxon>Pseudomonadota</taxon>
        <taxon>Alphaproteobacteria</taxon>
        <taxon>Hyphomicrobiales</taxon>
        <taxon>Aurantimonadaceae</taxon>
        <taxon>Martelella</taxon>
    </lineage>
</organism>
<keyword evidence="9" id="KW-0739">Sodium transport</keyword>
<dbReference type="PANTHER" id="PTHR10110:SF86">
    <property type="entry name" value="SODIUM_HYDROGEN EXCHANGER 7"/>
    <property type="match status" value="1"/>
</dbReference>
<feature type="transmembrane region" description="Helical" evidence="11">
    <location>
        <begin position="31"/>
        <end position="50"/>
    </location>
</feature>
<dbReference type="Pfam" id="PF00027">
    <property type="entry name" value="cNMP_binding"/>
    <property type="match status" value="1"/>
</dbReference>
<evidence type="ECO:0000256" key="5">
    <source>
        <dbReference type="ARBA" id="ARBA00022989"/>
    </source>
</evidence>
<evidence type="ECO:0000256" key="6">
    <source>
        <dbReference type="ARBA" id="ARBA00023053"/>
    </source>
</evidence>
<evidence type="ECO:0000256" key="2">
    <source>
        <dbReference type="ARBA" id="ARBA00022448"/>
    </source>
</evidence>
<evidence type="ECO:0000256" key="1">
    <source>
        <dbReference type="ARBA" id="ARBA00004651"/>
    </source>
</evidence>
<dbReference type="EMBL" id="CP066786">
    <property type="protein sequence ID" value="QQM31700.1"/>
    <property type="molecule type" value="Genomic_DNA"/>
</dbReference>
<dbReference type="GO" id="GO:0098719">
    <property type="term" value="P:sodium ion import across plasma membrane"/>
    <property type="evidence" value="ECO:0007669"/>
    <property type="project" value="TreeGrafter"/>
</dbReference>
<dbReference type="PROSITE" id="PS50042">
    <property type="entry name" value="CNMP_BINDING_3"/>
    <property type="match status" value="1"/>
</dbReference>
<feature type="transmembrane region" description="Helical" evidence="11">
    <location>
        <begin position="170"/>
        <end position="191"/>
    </location>
</feature>
<feature type="transmembrane region" description="Helical" evidence="11">
    <location>
        <begin position="129"/>
        <end position="149"/>
    </location>
</feature>
<keyword evidence="3" id="KW-1003">Cell membrane</keyword>
<evidence type="ECO:0000256" key="8">
    <source>
        <dbReference type="ARBA" id="ARBA00023136"/>
    </source>
</evidence>
<evidence type="ECO:0000256" key="3">
    <source>
        <dbReference type="ARBA" id="ARBA00022475"/>
    </source>
</evidence>
<keyword evidence="2" id="KW-0813">Transport</keyword>
<feature type="transmembrane region" description="Helical" evidence="11">
    <location>
        <begin position="256"/>
        <end position="276"/>
    </location>
</feature>
<dbReference type="SMART" id="SM00100">
    <property type="entry name" value="cNMP"/>
    <property type="match status" value="1"/>
</dbReference>
<dbReference type="Proteomes" id="UP000596083">
    <property type="component" value="Chromosome"/>
</dbReference>
<feature type="transmembrane region" description="Helical" evidence="11">
    <location>
        <begin position="359"/>
        <end position="379"/>
    </location>
</feature>
<dbReference type="RefSeq" id="WP_200337220.1">
    <property type="nucleotide sequence ID" value="NZ_CP066786.1"/>
</dbReference>
<evidence type="ECO:0000313" key="13">
    <source>
        <dbReference type="EMBL" id="QQM31700.1"/>
    </source>
</evidence>
<gene>
    <name evidence="13" type="ORF">JET14_05900</name>
</gene>
<feature type="transmembrane region" description="Helical" evidence="11">
    <location>
        <begin position="203"/>
        <end position="222"/>
    </location>
</feature>
<evidence type="ECO:0000256" key="9">
    <source>
        <dbReference type="ARBA" id="ARBA00023201"/>
    </source>
</evidence>
<dbReference type="InterPro" id="IPR000595">
    <property type="entry name" value="cNMP-bd_dom"/>
</dbReference>
<dbReference type="Pfam" id="PF00999">
    <property type="entry name" value="Na_H_Exchanger"/>
    <property type="match status" value="1"/>
</dbReference>
<dbReference type="GO" id="GO:0005886">
    <property type="term" value="C:plasma membrane"/>
    <property type="evidence" value="ECO:0007669"/>
    <property type="project" value="UniProtKB-SubCell"/>
</dbReference>
<proteinExistence type="predicted"/>